<dbReference type="EMBL" id="QZEZ01000007">
    <property type="protein sequence ID" value="RJK94254.1"/>
    <property type="molecule type" value="Genomic_DNA"/>
</dbReference>
<dbReference type="Pfam" id="PF01593">
    <property type="entry name" value="Amino_oxidase"/>
    <property type="match status" value="1"/>
</dbReference>
<dbReference type="GO" id="GO:0001716">
    <property type="term" value="F:L-amino-acid oxidase activity"/>
    <property type="evidence" value="ECO:0007669"/>
    <property type="project" value="TreeGrafter"/>
</dbReference>
<dbReference type="InterPro" id="IPR050281">
    <property type="entry name" value="Flavin_monoamine_oxidase"/>
</dbReference>
<name>A0A3A3YVJ9_9ACTN</name>
<dbReference type="OrthoDB" id="8845488at2"/>
<sequence>MTSAVPVAAHDEPYDADRADRAARPLTAFGPDFPFAYDDYLRHPAGLGTIPASAVGTEVAVVGGGLAGVVTAYELMRLGLKPVVYEAHQIGGRLRSVGFEGHPGVVAEMGAMRFPPSSTAFWHYVDAVGLTTKPFPNPLDIATPSTVIDLKGESHYARTLDDLPKVYREVADAWHAALVSGARYDEMQEAIRDRDAARVKEIWNDLVRRLDDQTFYGFLSQQPSFRSFRHREIFGQVGFGTGGWDTDFPNSILEILRVVYTGLDDEHRSIVGGSQQLPLRLWKRSPERMAHWPAGTTLADLHPLGQPRPAVTHLRRTHPGSITVTDAGGEIRTYPAAVFTAQSWMLLSRIQCDDALFPIDHWTAIERTHYMGSSKLFALVDRPFWRDTDPETGRDVMSMTLTDRMTRGTYLLDHGPDRPGLVCLSYTWSDDSLKWLPLSAEERLEVMLASLKEVYPKVDLRRHIIATPVTISWEAERDFMGAFKANLPGHYRYQERLFTHFKQDRLPERYRGLFLAGDDVSWTAGWAEGAVQTALNAVWGVMTHFGGRTHPDNPGPGDAFDAIAPLVLPDQAD</sequence>
<organism evidence="2 3">
    <name type="scientific">Vallicoccus soli</name>
    <dbReference type="NCBI Taxonomy" id="2339232"/>
    <lineage>
        <taxon>Bacteria</taxon>
        <taxon>Bacillati</taxon>
        <taxon>Actinomycetota</taxon>
        <taxon>Actinomycetes</taxon>
        <taxon>Motilibacterales</taxon>
        <taxon>Vallicoccaceae</taxon>
        <taxon>Vallicoccus</taxon>
    </lineage>
</organism>
<dbReference type="InterPro" id="IPR002937">
    <property type="entry name" value="Amino_oxidase"/>
</dbReference>
<protein>
    <submittedName>
        <fullName evidence="2">FAD-dependent oxidoreductase</fullName>
    </submittedName>
</protein>
<dbReference type="Gene3D" id="3.50.50.60">
    <property type="entry name" value="FAD/NAD(P)-binding domain"/>
    <property type="match status" value="1"/>
</dbReference>
<feature type="domain" description="Amine oxidase" evidence="1">
    <location>
        <begin position="66"/>
        <end position="540"/>
    </location>
</feature>
<proteinExistence type="predicted"/>
<dbReference type="SUPFAM" id="SSF54373">
    <property type="entry name" value="FAD-linked reductases, C-terminal domain"/>
    <property type="match status" value="1"/>
</dbReference>
<dbReference type="Gene3D" id="3.90.660.10">
    <property type="match status" value="1"/>
</dbReference>
<gene>
    <name evidence="2" type="ORF">D5H78_14790</name>
</gene>
<keyword evidence="3" id="KW-1185">Reference proteome</keyword>
<evidence type="ECO:0000313" key="3">
    <source>
        <dbReference type="Proteomes" id="UP000265614"/>
    </source>
</evidence>
<dbReference type="RefSeq" id="WP_119951263.1">
    <property type="nucleotide sequence ID" value="NZ_QZEZ01000007.1"/>
</dbReference>
<reference evidence="2 3" key="1">
    <citation type="submission" date="2018-09" db="EMBL/GenBank/DDBJ databases">
        <title>YIM 75000 draft genome.</title>
        <authorList>
            <person name="Tang S."/>
            <person name="Feng Y."/>
        </authorList>
    </citation>
    <scope>NUCLEOTIDE SEQUENCE [LARGE SCALE GENOMIC DNA]</scope>
    <source>
        <strain evidence="2 3">YIM 75000</strain>
    </source>
</reference>
<accession>A0A3A3YVJ9</accession>
<evidence type="ECO:0000259" key="1">
    <source>
        <dbReference type="Pfam" id="PF01593"/>
    </source>
</evidence>
<dbReference type="GO" id="GO:0009063">
    <property type="term" value="P:amino acid catabolic process"/>
    <property type="evidence" value="ECO:0007669"/>
    <property type="project" value="TreeGrafter"/>
</dbReference>
<dbReference type="SUPFAM" id="SSF51905">
    <property type="entry name" value="FAD/NAD(P)-binding domain"/>
    <property type="match status" value="1"/>
</dbReference>
<evidence type="ECO:0000313" key="2">
    <source>
        <dbReference type="EMBL" id="RJK94254.1"/>
    </source>
</evidence>
<dbReference type="Proteomes" id="UP000265614">
    <property type="component" value="Unassembled WGS sequence"/>
</dbReference>
<comment type="caution">
    <text evidence="2">The sequence shown here is derived from an EMBL/GenBank/DDBJ whole genome shotgun (WGS) entry which is preliminary data.</text>
</comment>
<dbReference type="InterPro" id="IPR036188">
    <property type="entry name" value="FAD/NAD-bd_sf"/>
</dbReference>
<dbReference type="Gene3D" id="1.10.405.40">
    <property type="match status" value="1"/>
</dbReference>
<dbReference type="AlphaFoldDB" id="A0A3A3YVJ9"/>
<dbReference type="PANTHER" id="PTHR10742:SF342">
    <property type="entry name" value="AMINE OXIDASE"/>
    <property type="match status" value="1"/>
</dbReference>
<dbReference type="PANTHER" id="PTHR10742">
    <property type="entry name" value="FLAVIN MONOAMINE OXIDASE"/>
    <property type="match status" value="1"/>
</dbReference>